<dbReference type="Gene3D" id="2.60.40.10">
    <property type="entry name" value="Immunoglobulins"/>
    <property type="match status" value="1"/>
</dbReference>
<evidence type="ECO:0008006" key="5">
    <source>
        <dbReference type="Google" id="ProtNLM"/>
    </source>
</evidence>
<organism evidence="3 4">
    <name type="scientific">Litorihabitans aurantiacus</name>
    <dbReference type="NCBI Taxonomy" id="1930061"/>
    <lineage>
        <taxon>Bacteria</taxon>
        <taxon>Bacillati</taxon>
        <taxon>Actinomycetota</taxon>
        <taxon>Actinomycetes</taxon>
        <taxon>Micrococcales</taxon>
        <taxon>Beutenbergiaceae</taxon>
        <taxon>Litorihabitans</taxon>
    </lineage>
</organism>
<name>A0AA37XEZ6_9MICO</name>
<dbReference type="EMBL" id="BSUM01000001">
    <property type="protein sequence ID" value="GMA31998.1"/>
    <property type="molecule type" value="Genomic_DNA"/>
</dbReference>
<keyword evidence="4" id="KW-1185">Reference proteome</keyword>
<dbReference type="AlphaFoldDB" id="A0AA37XEZ6"/>
<feature type="transmembrane region" description="Helical" evidence="2">
    <location>
        <begin position="103"/>
        <end position="123"/>
    </location>
</feature>
<feature type="region of interest" description="Disordered" evidence="1">
    <location>
        <begin position="1"/>
        <end position="100"/>
    </location>
</feature>
<gene>
    <name evidence="3" type="ORF">GCM10025875_19900</name>
</gene>
<dbReference type="GO" id="GO:0005975">
    <property type="term" value="P:carbohydrate metabolic process"/>
    <property type="evidence" value="ECO:0007669"/>
    <property type="project" value="UniProtKB-ARBA"/>
</dbReference>
<evidence type="ECO:0000256" key="1">
    <source>
        <dbReference type="SAM" id="MobiDB-lite"/>
    </source>
</evidence>
<proteinExistence type="predicted"/>
<dbReference type="InterPro" id="IPR013783">
    <property type="entry name" value="Ig-like_fold"/>
</dbReference>
<evidence type="ECO:0000256" key="2">
    <source>
        <dbReference type="SAM" id="Phobius"/>
    </source>
</evidence>
<comment type="caution">
    <text evidence="3">The sequence shown here is derived from an EMBL/GenBank/DDBJ whole genome shotgun (WGS) entry which is preliminary data.</text>
</comment>
<keyword evidence="2" id="KW-0472">Membrane</keyword>
<evidence type="ECO:0000313" key="3">
    <source>
        <dbReference type="EMBL" id="GMA31998.1"/>
    </source>
</evidence>
<sequence>MAASEFEVVDDRTLRVVSPPGVAGGASVTLAHPDGTVTAGTFTYLADDAAPPSDPPTPEPTGSEPPSDEPSDPAPTVTATSPGAAPGEQPTHRGGGGLAATGATAPVILALVAAVLTAAGVMLRRRVRAGRS</sequence>
<keyword evidence="2" id="KW-0812">Transmembrane</keyword>
<keyword evidence="2" id="KW-1133">Transmembrane helix</keyword>
<evidence type="ECO:0000313" key="4">
    <source>
        <dbReference type="Proteomes" id="UP001157161"/>
    </source>
</evidence>
<reference evidence="3" key="1">
    <citation type="journal article" date="2014" name="Int. J. Syst. Evol. Microbiol.">
        <title>Complete genome sequence of Corynebacterium casei LMG S-19264T (=DSM 44701T), isolated from a smear-ripened cheese.</title>
        <authorList>
            <consortium name="US DOE Joint Genome Institute (JGI-PGF)"/>
            <person name="Walter F."/>
            <person name="Albersmeier A."/>
            <person name="Kalinowski J."/>
            <person name="Ruckert C."/>
        </authorList>
    </citation>
    <scope>NUCLEOTIDE SEQUENCE</scope>
    <source>
        <strain evidence="3">NBRC 112290</strain>
    </source>
</reference>
<dbReference type="Proteomes" id="UP001157161">
    <property type="component" value="Unassembled WGS sequence"/>
</dbReference>
<reference evidence="3" key="2">
    <citation type="submission" date="2023-02" db="EMBL/GenBank/DDBJ databases">
        <authorList>
            <person name="Sun Q."/>
            <person name="Mori K."/>
        </authorList>
    </citation>
    <scope>NUCLEOTIDE SEQUENCE</scope>
    <source>
        <strain evidence="3">NBRC 112290</strain>
    </source>
</reference>
<accession>A0AA37XEZ6</accession>
<protein>
    <recommendedName>
        <fullName evidence="5">Gram-positive cocci surface proteins LPxTG domain-containing protein</fullName>
    </recommendedName>
</protein>